<dbReference type="InterPro" id="IPR001789">
    <property type="entry name" value="Sig_transdc_resp-reg_receiver"/>
</dbReference>
<dbReference type="Pfam" id="PF02518">
    <property type="entry name" value="HATPase_c"/>
    <property type="match status" value="1"/>
</dbReference>
<dbReference type="SMART" id="SM00387">
    <property type="entry name" value="HATPase_c"/>
    <property type="match status" value="1"/>
</dbReference>
<keyword evidence="5" id="KW-0547">Nucleotide-binding</keyword>
<evidence type="ECO:0000256" key="2">
    <source>
        <dbReference type="ARBA" id="ARBA00012438"/>
    </source>
</evidence>
<dbReference type="SUPFAM" id="SSF55874">
    <property type="entry name" value="ATPase domain of HSP90 chaperone/DNA topoisomerase II/histidine kinase"/>
    <property type="match status" value="1"/>
</dbReference>
<keyword evidence="8" id="KW-0902">Two-component regulatory system</keyword>
<dbReference type="Pfam" id="PF07494">
    <property type="entry name" value="Reg_prop"/>
    <property type="match status" value="2"/>
</dbReference>
<dbReference type="EC" id="2.7.13.3" evidence="2"/>
<dbReference type="InterPro" id="IPR003661">
    <property type="entry name" value="HisK_dim/P_dom"/>
</dbReference>
<feature type="domain" description="HTH araC/xylS-type" evidence="14">
    <location>
        <begin position="1377"/>
        <end position="1476"/>
    </location>
</feature>
<dbReference type="Gene3D" id="2.60.40.10">
    <property type="entry name" value="Immunoglobulins"/>
    <property type="match status" value="1"/>
</dbReference>
<dbReference type="PROSITE" id="PS50110">
    <property type="entry name" value="RESPONSE_REGULATORY"/>
    <property type="match status" value="1"/>
</dbReference>
<keyword evidence="11" id="KW-0804">Transcription</keyword>
<dbReference type="FunFam" id="3.40.50.2300:FF:000138">
    <property type="entry name" value="Two-component system sensor histidine kinase/response regulator"/>
    <property type="match status" value="1"/>
</dbReference>
<dbReference type="Pfam" id="PF07495">
    <property type="entry name" value="Y_Y_Y"/>
    <property type="match status" value="1"/>
</dbReference>
<dbReference type="SMART" id="SM00342">
    <property type="entry name" value="HTH_ARAC"/>
    <property type="match status" value="1"/>
</dbReference>
<dbReference type="SUPFAM" id="SSF46689">
    <property type="entry name" value="Homeodomain-like"/>
    <property type="match status" value="1"/>
</dbReference>
<comment type="catalytic activity">
    <reaction evidence="1">
        <text>ATP + protein L-histidine = ADP + protein N-phospho-L-histidine.</text>
        <dbReference type="EC" id="2.7.13.3"/>
    </reaction>
</comment>
<dbReference type="KEGG" id="bcel:BcellWH2_04095"/>
<dbReference type="InterPro" id="IPR011006">
    <property type="entry name" value="CheY-like_superfamily"/>
</dbReference>
<dbReference type="InterPro" id="IPR018060">
    <property type="entry name" value="HTH_AraC"/>
</dbReference>
<dbReference type="InterPro" id="IPR011123">
    <property type="entry name" value="Y_Y_Y"/>
</dbReference>
<dbReference type="Pfam" id="PF12833">
    <property type="entry name" value="HTH_18"/>
    <property type="match status" value="1"/>
</dbReference>
<feature type="modified residue" description="4-aspartylphosphate" evidence="12">
    <location>
        <position position="1264"/>
    </location>
</feature>
<dbReference type="Gene3D" id="1.10.287.130">
    <property type="match status" value="1"/>
</dbReference>
<keyword evidence="13" id="KW-0812">Transmembrane</keyword>
<protein>
    <recommendedName>
        <fullName evidence="2">histidine kinase</fullName>
        <ecNumber evidence="2">2.7.13.3</ecNumber>
    </recommendedName>
</protein>
<dbReference type="PATRIC" id="fig|246787.4.peg.4236"/>
<dbReference type="GO" id="GO:0005524">
    <property type="term" value="F:ATP binding"/>
    <property type="evidence" value="ECO:0007669"/>
    <property type="project" value="UniProtKB-KW"/>
</dbReference>
<feature type="domain" description="Response regulatory" evidence="16">
    <location>
        <begin position="1216"/>
        <end position="1331"/>
    </location>
</feature>
<keyword evidence="7" id="KW-0067">ATP-binding</keyword>
<keyword evidence="4 17" id="KW-0808">Transferase</keyword>
<dbReference type="GO" id="GO:0003700">
    <property type="term" value="F:DNA-binding transcription factor activity"/>
    <property type="evidence" value="ECO:0007669"/>
    <property type="project" value="InterPro"/>
</dbReference>
<evidence type="ECO:0000313" key="17">
    <source>
        <dbReference type="EMBL" id="ALJ61315.1"/>
    </source>
</evidence>
<dbReference type="InterPro" id="IPR036890">
    <property type="entry name" value="HATPase_C_sf"/>
</dbReference>
<dbReference type="SMART" id="SM00448">
    <property type="entry name" value="REC"/>
    <property type="match status" value="1"/>
</dbReference>
<keyword evidence="6 17" id="KW-0418">Kinase</keyword>
<dbReference type="InterPro" id="IPR009057">
    <property type="entry name" value="Homeodomain-like_sf"/>
</dbReference>
<dbReference type="GO" id="GO:0043565">
    <property type="term" value="F:sequence-specific DNA binding"/>
    <property type="evidence" value="ECO:0007669"/>
    <property type="project" value="InterPro"/>
</dbReference>
<evidence type="ECO:0000259" key="16">
    <source>
        <dbReference type="PROSITE" id="PS50110"/>
    </source>
</evidence>
<evidence type="ECO:0000256" key="1">
    <source>
        <dbReference type="ARBA" id="ARBA00000085"/>
    </source>
</evidence>
<dbReference type="Gene3D" id="3.30.565.10">
    <property type="entry name" value="Histidine kinase-like ATPase, C-terminal domain"/>
    <property type="match status" value="1"/>
</dbReference>
<dbReference type="PANTHER" id="PTHR43547">
    <property type="entry name" value="TWO-COMPONENT HISTIDINE KINASE"/>
    <property type="match status" value="1"/>
</dbReference>
<dbReference type="InterPro" id="IPR013783">
    <property type="entry name" value="Ig-like_fold"/>
</dbReference>
<dbReference type="SUPFAM" id="SSF47384">
    <property type="entry name" value="Homodimeric domain of signal transducing histidine kinase"/>
    <property type="match status" value="1"/>
</dbReference>
<dbReference type="PRINTS" id="PR00344">
    <property type="entry name" value="BCTRLSENSOR"/>
</dbReference>
<dbReference type="SMART" id="SM00388">
    <property type="entry name" value="HisKA"/>
    <property type="match status" value="1"/>
</dbReference>
<feature type="transmembrane region" description="Helical" evidence="13">
    <location>
        <begin position="21"/>
        <end position="38"/>
    </location>
</feature>
<evidence type="ECO:0000256" key="3">
    <source>
        <dbReference type="ARBA" id="ARBA00022553"/>
    </source>
</evidence>
<accession>A0A0N7IFW2</accession>
<dbReference type="Proteomes" id="UP000061809">
    <property type="component" value="Chromosome"/>
</dbReference>
<dbReference type="InterPro" id="IPR004358">
    <property type="entry name" value="Sig_transdc_His_kin-like_C"/>
</dbReference>
<proteinExistence type="predicted"/>
<dbReference type="Pfam" id="PF00072">
    <property type="entry name" value="Response_reg"/>
    <property type="match status" value="1"/>
</dbReference>
<sequence length="1481" mass="171216">MQSSYKLVNTMKKCIILQINYLILICLFIPCVAIAQPICQIQRFSAYNGLAQRSVTNILQDSKGFIWFSTWNGLNKFDGYTFKNYKAFPGDGCTLTSNRLAKITQTQTCDIWCQTYDLRIYLFDSRREKFIDILRPYENEKQQTYAVQNVYTLPKGVSWIVCDRGAFRIDEQAYKAQEGEGITLYNIEEKNLKGDQIITIFQDSDGDEWILTNKGISIIGKKKIESDIPFKNIKEDNGNIYLVSANNQLVIYLPQTQQLQFHEMPFSTSNAINSISRLGKDSIGLCTNNGLYIYFAENQRYRLIDPRTPTNPSTEVLSVFRDSFGELWLYSEMPGVVRYNLETEEKQHYITPKEDLPKAERLSRDLIFEDKQGTLWMVPHRGGFSYYDRKNKQLKPYYTDYNNPDTKFNPVILNSFLDQQGNLWICNHWDVTKISFSTYACSLQAIDASFETRAFLIDEKDELWTASKKGYVRIYQPDGSLKGYLTPAGTISSQPISFQKNIYCFMEDENGVIWMGSKLDGLFQLERTGNDHFQIRQFTHQEDNPYSLSHNSIYSIYQDHQKRIWIGCHGGGLNLLEKTPEGEIRFIHSDNQLKGYPKEHFSKVRYITEVNQAILVCTTEGLLTFSNEFKQPEEINFYRNLRSPNTVSSLSSNNVTYVYTDSRNTTYILTFTGGINKVLSENLLSEHIEFKPYTTKDGLPSDLVQSMIEDKEGSLWVISENALTRFNPEKETFEYYDKKYMQQELYFTEAAPVLENNQLLLGTDIGILKISPEHLQKSNYAPPIVFTGFKIQGTSQDLDINDLEELRLKPSERNVTFQFAALDYVAPESISYAYRLKGLEEKWNEVDNSRSASYINLPPGEYELQIRSTNSDGVWMEKARILPITVLPTFWETYWAWILYVVLFVLSTATIVYIILYIYRLRHQINIEQQLANIKLRFFTDISHELRTPLTLIASPVSEILEHETLTTNARKHLTLVHKNTERMLHLVNQILDFRKIENKKMKVLLEKTDVLSLLQKVMDNFRLIAEEKNINYQLETNQEAIETWIDQDKFEKIIFNLLSNAFKYTPANKSITVIANVESSRLIVSIKDEGIGIDLQKQQTLFQRFETLVKFNISQPSSGIGLSLVKELIELHCGNIEVKSQPGVGSEFTVILPMNQKVYEGRENTEFILNDGNSVPAEKKNEIRPMVEITSMADITPSETAKEPNQISNEEDPVSILIVEDNVELRNFLSDILSESYRVLTATNGQEGLDQAREYIPDLIISDIMMPAMDGLDMVKNIKENREICHIPIILLSAKSSLDDRISGLEQGIDDYITKPFSATYLKIRIKSLLHQRKELQEIYWKAWSEKLNNTQETTLEEKLTPSQPQIISYDEQFMQQVMQVMEEQMENSELTVDEFAQLLNLGRSVFYQKLKSIIGLSPVDFIREIRIKRAVQLIDSGEYNFSQVAYMTGFNDPKYFGKCFKRQMGMTPSEYKENKRDDS</sequence>
<feature type="transmembrane region" description="Helical" evidence="13">
    <location>
        <begin position="894"/>
        <end position="919"/>
    </location>
</feature>
<dbReference type="FunFam" id="2.60.40.10:FF:000791">
    <property type="entry name" value="Two-component system sensor histidine kinase/response regulator"/>
    <property type="match status" value="1"/>
</dbReference>
<evidence type="ECO:0000256" key="7">
    <source>
        <dbReference type="ARBA" id="ARBA00022840"/>
    </source>
</evidence>
<dbReference type="CDD" id="cd17574">
    <property type="entry name" value="REC_OmpR"/>
    <property type="match status" value="1"/>
</dbReference>
<dbReference type="EMBL" id="CP012801">
    <property type="protein sequence ID" value="ALJ61315.1"/>
    <property type="molecule type" value="Genomic_DNA"/>
</dbReference>
<dbReference type="PROSITE" id="PS50109">
    <property type="entry name" value="HIS_KIN"/>
    <property type="match status" value="1"/>
</dbReference>
<dbReference type="Gene3D" id="3.40.50.2300">
    <property type="match status" value="1"/>
</dbReference>
<evidence type="ECO:0000256" key="5">
    <source>
        <dbReference type="ARBA" id="ARBA00022741"/>
    </source>
</evidence>
<dbReference type="InterPro" id="IPR018062">
    <property type="entry name" value="HTH_AraC-typ_CS"/>
</dbReference>
<evidence type="ECO:0000256" key="4">
    <source>
        <dbReference type="ARBA" id="ARBA00022679"/>
    </source>
</evidence>
<feature type="domain" description="Histidine kinase" evidence="15">
    <location>
        <begin position="941"/>
        <end position="1157"/>
    </location>
</feature>
<dbReference type="SUPFAM" id="SSF63829">
    <property type="entry name" value="Calcium-dependent phosphotriesterase"/>
    <property type="match status" value="2"/>
</dbReference>
<evidence type="ECO:0000256" key="12">
    <source>
        <dbReference type="PROSITE-ProRule" id="PRU00169"/>
    </source>
</evidence>
<dbReference type="InterPro" id="IPR015943">
    <property type="entry name" value="WD40/YVTN_repeat-like_dom_sf"/>
</dbReference>
<dbReference type="PANTHER" id="PTHR43547:SF2">
    <property type="entry name" value="HYBRID SIGNAL TRANSDUCTION HISTIDINE KINASE C"/>
    <property type="match status" value="1"/>
</dbReference>
<evidence type="ECO:0000313" key="18">
    <source>
        <dbReference type="Proteomes" id="UP000061809"/>
    </source>
</evidence>
<evidence type="ECO:0000259" key="14">
    <source>
        <dbReference type="PROSITE" id="PS01124"/>
    </source>
</evidence>
<name>A0A0N7IFW2_9BACE</name>
<dbReference type="InterPro" id="IPR003594">
    <property type="entry name" value="HATPase_dom"/>
</dbReference>
<dbReference type="InterPro" id="IPR005467">
    <property type="entry name" value="His_kinase_dom"/>
</dbReference>
<keyword evidence="13" id="KW-0472">Membrane</keyword>
<dbReference type="Pfam" id="PF00512">
    <property type="entry name" value="HisKA"/>
    <property type="match status" value="1"/>
</dbReference>
<dbReference type="PROSITE" id="PS00041">
    <property type="entry name" value="HTH_ARAC_FAMILY_1"/>
    <property type="match status" value="1"/>
</dbReference>
<keyword evidence="10" id="KW-0238">DNA-binding</keyword>
<keyword evidence="9" id="KW-0805">Transcription regulation</keyword>
<dbReference type="InterPro" id="IPR011110">
    <property type="entry name" value="Reg_prop"/>
</dbReference>
<evidence type="ECO:0000256" key="6">
    <source>
        <dbReference type="ARBA" id="ARBA00022777"/>
    </source>
</evidence>
<evidence type="ECO:0000256" key="9">
    <source>
        <dbReference type="ARBA" id="ARBA00023015"/>
    </source>
</evidence>
<dbReference type="PROSITE" id="PS01124">
    <property type="entry name" value="HTH_ARAC_FAMILY_2"/>
    <property type="match status" value="1"/>
</dbReference>
<dbReference type="Gene3D" id="1.10.10.60">
    <property type="entry name" value="Homeodomain-like"/>
    <property type="match status" value="1"/>
</dbReference>
<reference evidence="17 18" key="1">
    <citation type="journal article" date="2015" name="Science">
        <title>Genetic determinants of in vivo fitness and diet responsiveness in multiple human gut Bacteroides.</title>
        <authorList>
            <person name="Wu M."/>
            <person name="McNulty N.P."/>
            <person name="Rodionov D.A."/>
            <person name="Khoroshkin M.S."/>
            <person name="Griffin N.W."/>
            <person name="Cheng J."/>
            <person name="Latreille P."/>
            <person name="Kerstetter R.A."/>
            <person name="Terrapon N."/>
            <person name="Henrissat B."/>
            <person name="Osterman A.L."/>
            <person name="Gordon J.I."/>
        </authorList>
    </citation>
    <scope>NUCLEOTIDE SEQUENCE [LARGE SCALE GENOMIC DNA]</scope>
    <source>
        <strain evidence="17 18">WH2</strain>
    </source>
</reference>
<evidence type="ECO:0000256" key="11">
    <source>
        <dbReference type="ARBA" id="ARBA00023163"/>
    </source>
</evidence>
<keyword evidence="13" id="KW-1133">Transmembrane helix</keyword>
<dbReference type="InterPro" id="IPR036097">
    <property type="entry name" value="HisK_dim/P_sf"/>
</dbReference>
<evidence type="ECO:0000259" key="15">
    <source>
        <dbReference type="PROSITE" id="PS50109"/>
    </source>
</evidence>
<keyword evidence="3 12" id="KW-0597">Phosphoprotein</keyword>
<dbReference type="FunFam" id="1.10.287.130:FF:000045">
    <property type="entry name" value="Two-component system sensor histidine kinase/response regulator"/>
    <property type="match status" value="1"/>
</dbReference>
<evidence type="ECO:0000256" key="10">
    <source>
        <dbReference type="ARBA" id="ARBA00023125"/>
    </source>
</evidence>
<dbReference type="FunFam" id="3.30.565.10:FF:000037">
    <property type="entry name" value="Hybrid sensor histidine kinase/response regulator"/>
    <property type="match status" value="1"/>
</dbReference>
<dbReference type="SUPFAM" id="SSF52172">
    <property type="entry name" value="CheY-like"/>
    <property type="match status" value="1"/>
</dbReference>
<dbReference type="Gene3D" id="2.130.10.10">
    <property type="entry name" value="YVTN repeat-like/Quinoprotein amine dehydrogenase"/>
    <property type="match status" value="4"/>
</dbReference>
<evidence type="ECO:0000256" key="13">
    <source>
        <dbReference type="SAM" id="Phobius"/>
    </source>
</evidence>
<organism evidence="17 18">
    <name type="scientific">Bacteroides cellulosilyticus</name>
    <dbReference type="NCBI Taxonomy" id="246787"/>
    <lineage>
        <taxon>Bacteria</taxon>
        <taxon>Pseudomonadati</taxon>
        <taxon>Bacteroidota</taxon>
        <taxon>Bacteroidia</taxon>
        <taxon>Bacteroidales</taxon>
        <taxon>Bacteroidaceae</taxon>
        <taxon>Bacteroides</taxon>
    </lineage>
</organism>
<evidence type="ECO:0000256" key="8">
    <source>
        <dbReference type="ARBA" id="ARBA00023012"/>
    </source>
</evidence>
<dbReference type="CDD" id="cd00082">
    <property type="entry name" value="HisKA"/>
    <property type="match status" value="1"/>
</dbReference>
<dbReference type="GO" id="GO:0000155">
    <property type="term" value="F:phosphorelay sensor kinase activity"/>
    <property type="evidence" value="ECO:0007669"/>
    <property type="project" value="InterPro"/>
</dbReference>
<gene>
    <name evidence="17" type="primary">todS_24</name>
    <name evidence="17" type="ORF">BcellWH2_04095</name>
</gene>